<evidence type="ECO:0000256" key="7">
    <source>
        <dbReference type="ARBA" id="ARBA00023136"/>
    </source>
</evidence>
<evidence type="ECO:0000256" key="9">
    <source>
        <dbReference type="RuleBase" id="RU363111"/>
    </source>
</evidence>
<dbReference type="InterPro" id="IPR007305">
    <property type="entry name" value="Vesicle_transpt_Got1/SFT2"/>
</dbReference>
<evidence type="ECO:0000256" key="8">
    <source>
        <dbReference type="ARBA" id="ARBA00025800"/>
    </source>
</evidence>
<evidence type="ECO:0000256" key="10">
    <source>
        <dbReference type="SAM" id="MobiDB-lite"/>
    </source>
</evidence>
<dbReference type="EMBL" id="BTSY01000005">
    <property type="protein sequence ID" value="GMT28752.1"/>
    <property type="molecule type" value="Genomic_DNA"/>
</dbReference>
<feature type="region of interest" description="Disordered" evidence="10">
    <location>
        <begin position="1"/>
        <end position="31"/>
    </location>
</feature>
<comment type="similarity">
    <text evidence="8 9">Belongs to the SFT2 family.</text>
</comment>
<evidence type="ECO:0000256" key="3">
    <source>
        <dbReference type="ARBA" id="ARBA00022448"/>
    </source>
</evidence>
<comment type="subcellular location">
    <subcellularLocation>
        <location evidence="2 9">Membrane</location>
        <topology evidence="2 9">Multi-pass membrane protein</topology>
    </subcellularLocation>
</comment>
<evidence type="ECO:0000256" key="4">
    <source>
        <dbReference type="ARBA" id="ARBA00022692"/>
    </source>
</evidence>
<dbReference type="GO" id="GO:0016020">
    <property type="term" value="C:membrane"/>
    <property type="evidence" value="ECO:0007669"/>
    <property type="project" value="UniProtKB-SubCell"/>
</dbReference>
<evidence type="ECO:0000256" key="2">
    <source>
        <dbReference type="ARBA" id="ARBA00004141"/>
    </source>
</evidence>
<evidence type="ECO:0000256" key="1">
    <source>
        <dbReference type="ARBA" id="ARBA00003566"/>
    </source>
</evidence>
<reference evidence="11" key="1">
    <citation type="submission" date="2023-10" db="EMBL/GenBank/DDBJ databases">
        <title>Genome assembly of Pristionchus species.</title>
        <authorList>
            <person name="Yoshida K."/>
            <person name="Sommer R.J."/>
        </authorList>
    </citation>
    <scope>NUCLEOTIDE SEQUENCE</scope>
    <source>
        <strain evidence="11">RS5133</strain>
    </source>
</reference>
<dbReference type="GO" id="GO:0015031">
    <property type="term" value="P:protein transport"/>
    <property type="evidence" value="ECO:0007669"/>
    <property type="project" value="UniProtKB-KW"/>
</dbReference>
<dbReference type="PANTHER" id="PTHR23137">
    <property type="entry name" value="VESICLE TRANSPORT PROTEIN-RELATED"/>
    <property type="match status" value="1"/>
</dbReference>
<dbReference type="Pfam" id="PF04178">
    <property type="entry name" value="Got1"/>
    <property type="match status" value="1"/>
</dbReference>
<keyword evidence="3 9" id="KW-0813">Transport</keyword>
<comment type="caution">
    <text evidence="9">Lacks conserved residue(s) required for the propagation of feature annotation.</text>
</comment>
<feature type="transmembrane region" description="Helical" evidence="9">
    <location>
        <begin position="69"/>
        <end position="91"/>
    </location>
</feature>
<evidence type="ECO:0000256" key="6">
    <source>
        <dbReference type="ARBA" id="ARBA00022989"/>
    </source>
</evidence>
<feature type="non-terminal residue" evidence="11">
    <location>
        <position position="165"/>
    </location>
</feature>
<evidence type="ECO:0000256" key="5">
    <source>
        <dbReference type="ARBA" id="ARBA00022927"/>
    </source>
</evidence>
<dbReference type="PANTHER" id="PTHR23137:SF6">
    <property type="entry name" value="VESICLE TRANSPORT PROTEIN"/>
    <property type="match status" value="1"/>
</dbReference>
<comment type="function">
    <text evidence="1 9">May be involved in fusion of retrograde transport vesicles derived from an endocytic compartment with the Golgi complex.</text>
</comment>
<feature type="compositionally biased region" description="Polar residues" evidence="10">
    <location>
        <begin position="18"/>
        <end position="31"/>
    </location>
</feature>
<comment type="caution">
    <text evidence="11">The sequence shown here is derived from an EMBL/GenBank/DDBJ whole genome shotgun (WGS) entry which is preliminary data.</text>
</comment>
<keyword evidence="5 9" id="KW-0653">Protein transport</keyword>
<dbReference type="GO" id="GO:0016192">
    <property type="term" value="P:vesicle-mediated transport"/>
    <property type="evidence" value="ECO:0007669"/>
    <property type="project" value="InterPro"/>
</dbReference>
<feature type="transmembrane region" description="Helical" evidence="9">
    <location>
        <begin position="103"/>
        <end position="123"/>
    </location>
</feature>
<dbReference type="GO" id="GO:0005737">
    <property type="term" value="C:cytoplasm"/>
    <property type="evidence" value="ECO:0007669"/>
    <property type="project" value="UniProtKB-ARBA"/>
</dbReference>
<keyword evidence="12" id="KW-1185">Reference proteome</keyword>
<keyword evidence="4 9" id="KW-0812">Transmembrane</keyword>
<organism evidence="11 12">
    <name type="scientific">Pristionchus fissidentatus</name>
    <dbReference type="NCBI Taxonomy" id="1538716"/>
    <lineage>
        <taxon>Eukaryota</taxon>
        <taxon>Metazoa</taxon>
        <taxon>Ecdysozoa</taxon>
        <taxon>Nematoda</taxon>
        <taxon>Chromadorea</taxon>
        <taxon>Rhabditida</taxon>
        <taxon>Rhabditina</taxon>
        <taxon>Diplogasteromorpha</taxon>
        <taxon>Diplogasteroidea</taxon>
        <taxon>Neodiplogasteridae</taxon>
        <taxon>Pristionchus</taxon>
    </lineage>
</organism>
<proteinExistence type="inferred from homology"/>
<dbReference type="Proteomes" id="UP001432322">
    <property type="component" value="Unassembled WGS sequence"/>
</dbReference>
<sequence>MFNTLRTGNEEDTRANEEGQQNHQNDIQSSSSSLDWDTRVQYFIGFFCLSIVASFCGSFLLMSGKMTGFCVLTSISSVLSLTGTFFLSGPINQLKKMADGSRWLASLLYLGAITATLISGFILKKRFFRNIILRSGTPQHNTGGSFCDSAVCCNGVLLIKLHTLR</sequence>
<feature type="transmembrane region" description="Helical" evidence="9">
    <location>
        <begin position="40"/>
        <end position="62"/>
    </location>
</feature>
<name>A0AAV5WFN3_9BILA</name>
<gene>
    <name evidence="11" type="ORF">PFISCL1PPCAC_20049</name>
</gene>
<evidence type="ECO:0000313" key="11">
    <source>
        <dbReference type="EMBL" id="GMT28752.1"/>
    </source>
</evidence>
<keyword evidence="7 9" id="KW-0472">Membrane</keyword>
<dbReference type="GO" id="GO:0012505">
    <property type="term" value="C:endomembrane system"/>
    <property type="evidence" value="ECO:0007669"/>
    <property type="project" value="UniProtKB-ARBA"/>
</dbReference>
<accession>A0AAV5WFN3</accession>
<dbReference type="AlphaFoldDB" id="A0AAV5WFN3"/>
<feature type="compositionally biased region" description="Basic and acidic residues" evidence="10">
    <location>
        <begin position="8"/>
        <end position="17"/>
    </location>
</feature>
<keyword evidence="6 9" id="KW-1133">Transmembrane helix</keyword>
<evidence type="ECO:0000313" key="12">
    <source>
        <dbReference type="Proteomes" id="UP001432322"/>
    </source>
</evidence>
<dbReference type="InterPro" id="IPR011691">
    <property type="entry name" value="Vesicle_transpt_SFT2"/>
</dbReference>
<protein>
    <recommendedName>
        <fullName evidence="9">Vesicle transport protein</fullName>
    </recommendedName>
</protein>